<dbReference type="Pfam" id="PF06414">
    <property type="entry name" value="Zeta_toxin"/>
    <property type="match status" value="1"/>
</dbReference>
<dbReference type="PANTHER" id="PTHR39206">
    <property type="entry name" value="SLL8004 PROTEIN"/>
    <property type="match status" value="1"/>
</dbReference>
<comment type="caution">
    <text evidence="4">The sequence shown here is derived from an EMBL/GenBank/DDBJ whole genome shotgun (WGS) entry which is preliminary data.</text>
</comment>
<feature type="domain" description="Zeta toxin" evidence="3">
    <location>
        <begin position="103"/>
        <end position="191"/>
    </location>
</feature>
<evidence type="ECO:0000256" key="2">
    <source>
        <dbReference type="ARBA" id="ARBA00022840"/>
    </source>
</evidence>
<organism evidence="4 5">
    <name type="scientific">Azohydromonas caseinilytica</name>
    <dbReference type="NCBI Taxonomy" id="2728836"/>
    <lineage>
        <taxon>Bacteria</taxon>
        <taxon>Pseudomonadati</taxon>
        <taxon>Pseudomonadota</taxon>
        <taxon>Betaproteobacteria</taxon>
        <taxon>Burkholderiales</taxon>
        <taxon>Sphaerotilaceae</taxon>
        <taxon>Azohydromonas</taxon>
    </lineage>
</organism>
<accession>A0A848FEV7</accession>
<dbReference type="Gene3D" id="3.40.50.300">
    <property type="entry name" value="P-loop containing nucleotide triphosphate hydrolases"/>
    <property type="match status" value="1"/>
</dbReference>
<protein>
    <recommendedName>
        <fullName evidence="3">Zeta toxin domain-containing protein</fullName>
    </recommendedName>
</protein>
<gene>
    <name evidence="4" type="ORF">HHL10_23415</name>
</gene>
<dbReference type="InterPro" id="IPR010488">
    <property type="entry name" value="Zeta_toxin_domain"/>
</dbReference>
<evidence type="ECO:0000256" key="1">
    <source>
        <dbReference type="ARBA" id="ARBA00022741"/>
    </source>
</evidence>
<dbReference type="SUPFAM" id="SSF52540">
    <property type="entry name" value="P-loop containing nucleoside triphosphate hydrolases"/>
    <property type="match status" value="1"/>
</dbReference>
<dbReference type="InterPro" id="IPR027417">
    <property type="entry name" value="P-loop_NTPase"/>
</dbReference>
<proteinExistence type="predicted"/>
<evidence type="ECO:0000313" key="5">
    <source>
        <dbReference type="Proteomes" id="UP000574067"/>
    </source>
</evidence>
<keyword evidence="1" id="KW-0547">Nucleotide-binding</keyword>
<evidence type="ECO:0000259" key="3">
    <source>
        <dbReference type="Pfam" id="PF06414"/>
    </source>
</evidence>
<dbReference type="GO" id="GO:0005524">
    <property type="term" value="F:ATP binding"/>
    <property type="evidence" value="ECO:0007669"/>
    <property type="project" value="UniProtKB-KW"/>
</dbReference>
<keyword evidence="2" id="KW-0067">ATP-binding</keyword>
<dbReference type="EMBL" id="JABBFW010000024">
    <property type="protein sequence ID" value="NML17924.1"/>
    <property type="molecule type" value="Genomic_DNA"/>
</dbReference>
<dbReference type="Proteomes" id="UP000574067">
    <property type="component" value="Unassembled WGS sequence"/>
</dbReference>
<keyword evidence="5" id="KW-1185">Reference proteome</keyword>
<dbReference type="AlphaFoldDB" id="A0A848FEV7"/>
<sequence>MFAGPNGSGKSTIRELLREEWIGVYVNADEIEKVLRRDGAIDLTDFGLADMAAGLQQRLHAFLKASPLWRRAGLADAVDEPQLGGSRLALGSVSVNSYVAAVLADFIRRELLAAGISFTFETVMSSPDKVDFMRQARAQGYRTYLYFVATADPDINIARVRQRVAEGGHDVPGDKIVERYGRSIALLGEACDASNRAYVFDNSGEEHVLIAEVTDGETMTLHADTVPQWLTASSLWQWFQPGGSDS</sequence>
<evidence type="ECO:0000313" key="4">
    <source>
        <dbReference type="EMBL" id="NML17924.1"/>
    </source>
</evidence>
<name>A0A848FEV7_9BURK</name>
<dbReference type="GO" id="GO:0016301">
    <property type="term" value="F:kinase activity"/>
    <property type="evidence" value="ECO:0007669"/>
    <property type="project" value="InterPro"/>
</dbReference>
<reference evidence="4 5" key="1">
    <citation type="submission" date="2020-04" db="EMBL/GenBank/DDBJ databases">
        <title>Azohydromonas sp. isolated from soil.</title>
        <authorList>
            <person name="Dahal R.H."/>
        </authorList>
    </citation>
    <scope>NUCLEOTIDE SEQUENCE [LARGE SCALE GENOMIC DNA]</scope>
    <source>
        <strain evidence="4 5">G-1-1-14</strain>
    </source>
</reference>
<dbReference type="PANTHER" id="PTHR39206:SF1">
    <property type="entry name" value="SLL8004 PROTEIN"/>
    <property type="match status" value="1"/>
</dbReference>